<gene>
    <name evidence="8" type="primary">LOC106812370</name>
</gene>
<dbReference type="InterPro" id="IPR056327">
    <property type="entry name" value="ARMC9_CTLH-like_dom"/>
</dbReference>
<feature type="domain" description="ARMC9 CTLH-like" evidence="6">
    <location>
        <begin position="1"/>
        <end position="126"/>
    </location>
</feature>
<dbReference type="InterPro" id="IPR048959">
    <property type="entry name" value="ARMC9_ARM_dom"/>
</dbReference>
<dbReference type="RefSeq" id="XP_014671711.1">
    <property type="nucleotide sequence ID" value="XM_014816225.1"/>
</dbReference>
<evidence type="ECO:0000259" key="5">
    <source>
        <dbReference type="Pfam" id="PF21050"/>
    </source>
</evidence>
<keyword evidence="7" id="KW-1185">Reference proteome</keyword>
<dbReference type="Proteomes" id="UP000695022">
    <property type="component" value="Unplaced"/>
</dbReference>
<dbReference type="Gene3D" id="1.25.10.10">
    <property type="entry name" value="Leucine-rich Repeat Variant"/>
    <property type="match status" value="1"/>
</dbReference>
<evidence type="ECO:0000313" key="7">
    <source>
        <dbReference type="Proteomes" id="UP000695022"/>
    </source>
</evidence>
<evidence type="ECO:0000256" key="1">
    <source>
        <dbReference type="ARBA" id="ARBA00004120"/>
    </source>
</evidence>
<dbReference type="InterPro" id="IPR016024">
    <property type="entry name" value="ARM-type_fold"/>
</dbReference>
<dbReference type="InterPro" id="IPR040369">
    <property type="entry name" value="ARMC9"/>
</dbReference>
<reference evidence="8" key="1">
    <citation type="submission" date="2025-08" db="UniProtKB">
        <authorList>
            <consortium name="RefSeq"/>
        </authorList>
    </citation>
    <scope>IDENTIFICATION</scope>
</reference>
<keyword evidence="3" id="KW-0966">Cell projection</keyword>
<evidence type="ECO:0000256" key="4">
    <source>
        <dbReference type="SAM" id="MobiDB-lite"/>
    </source>
</evidence>
<protein>
    <submittedName>
        <fullName evidence="8">LisH domain-containing protein ARMC9-like</fullName>
    </submittedName>
</protein>
<feature type="region of interest" description="Disordered" evidence="4">
    <location>
        <begin position="644"/>
        <end position="714"/>
    </location>
</feature>
<name>A0ABM1EHP0_PRICU</name>
<dbReference type="InterPro" id="IPR011989">
    <property type="entry name" value="ARM-like"/>
</dbReference>
<comment type="subcellular location">
    <subcellularLocation>
        <location evidence="1">Cytoplasm</location>
        <location evidence="1">Cytoskeleton</location>
        <location evidence="1">Cilium basal body</location>
    </subcellularLocation>
</comment>
<feature type="compositionally biased region" description="Acidic residues" evidence="4">
    <location>
        <begin position="519"/>
        <end position="535"/>
    </location>
</feature>
<dbReference type="SUPFAM" id="SSF48371">
    <property type="entry name" value="ARM repeat"/>
    <property type="match status" value="1"/>
</dbReference>
<dbReference type="Pfam" id="PF23138">
    <property type="entry name" value="CTLH_Armc9"/>
    <property type="match status" value="1"/>
</dbReference>
<evidence type="ECO:0000256" key="2">
    <source>
        <dbReference type="ARBA" id="ARBA00022794"/>
    </source>
</evidence>
<feature type="region of interest" description="Disordered" evidence="4">
    <location>
        <begin position="225"/>
        <end position="246"/>
    </location>
</feature>
<dbReference type="GeneID" id="106812370"/>
<feature type="compositionally biased region" description="Polar residues" evidence="4">
    <location>
        <begin position="651"/>
        <end position="660"/>
    </location>
</feature>
<feature type="region of interest" description="Disordered" evidence="4">
    <location>
        <begin position="571"/>
        <end position="610"/>
    </location>
</feature>
<evidence type="ECO:0000256" key="3">
    <source>
        <dbReference type="ARBA" id="ARBA00023273"/>
    </source>
</evidence>
<accession>A0ABM1EHP0</accession>
<evidence type="ECO:0000313" key="8">
    <source>
        <dbReference type="RefSeq" id="XP_014671711.1"/>
    </source>
</evidence>
<evidence type="ECO:0000259" key="6">
    <source>
        <dbReference type="Pfam" id="PF23138"/>
    </source>
</evidence>
<proteinExistence type="predicted"/>
<dbReference type="PANTHER" id="PTHR14881">
    <property type="entry name" value="LISH DOMAIN-CONTAINING PROTEIN ARMC9"/>
    <property type="match status" value="1"/>
</dbReference>
<organism evidence="7 8">
    <name type="scientific">Priapulus caudatus</name>
    <name type="common">Priapulid worm</name>
    <dbReference type="NCBI Taxonomy" id="37621"/>
    <lineage>
        <taxon>Eukaryota</taxon>
        <taxon>Metazoa</taxon>
        <taxon>Ecdysozoa</taxon>
        <taxon>Scalidophora</taxon>
        <taxon>Priapulida</taxon>
        <taxon>Priapulimorpha</taxon>
        <taxon>Priapulimorphida</taxon>
        <taxon>Priapulidae</taxon>
        <taxon>Priapulus</taxon>
    </lineage>
</organism>
<dbReference type="Pfam" id="PF21050">
    <property type="entry name" value="ARMC9_ARM"/>
    <property type="match status" value="1"/>
</dbReference>
<sequence length="714" mass="81453">MLGAFDRGQGVRFFQLWREHLPASLRDQESSSRKLEFYLHIYFAIYPLTKNEENNDQNKAKVEDCMKIFKNYIENRGSVLAQTTEFLPYYALPFVKNPASHPSFDVLFKEDWSKHQRTQLESLLTSSMWAHAQPPKLVELFMKSLSEKKDLSRQRSKLNNSLSVAERNLSIALKKYNRLQMDYENLIEISHELVDQLESTVKGLPIEPDYLKQVCDKLFQSRTMRSKRSSDVSENAPGTPRSIQSGNDKFVEHVPLDYSKMKCDLGGTNDRRKALLLQALRWRLTRAPSDHRDKVMTAYVKNDLLGCVSSGTHKIAVLNLLKSSKSEVREYTVRLLNTFASLALGRTHMMQCPELVKTLFLCIRHEQRCISREMMLGTLQKLSLRRVLQSVMIQEGMLEWLVETLRDHDSLSDYTLEYAIALFMNLCLRTAGKYRCEAMPQETLRVLTDLLGHENVEIRPYVNGALYSLLSVPSIREAAHVMSLQEVLEGFRGDSDADMRRQVEYIIRQLNNAEKNETESDIDDDEEDEDDEEDLDTMEADLDKEEVLFPNPSELTGETLLQVEYIAPSSKVKKAKKTQSDTSTSKSEVLRRPTTPRLHNKGLRGTSMASKDFDSLPAMIHRSADFPAIHRNGTVELSCAESHGQGAPLWRQSSSLSLQAGESRRTSPRPSTESPRASKETSPRKPKAIPPRLQDCVSPRLQDSVSPRLQDCAA</sequence>
<feature type="region of interest" description="Disordered" evidence="4">
    <location>
        <begin position="512"/>
        <end position="535"/>
    </location>
</feature>
<keyword evidence="2" id="KW-0970">Cilium biogenesis/degradation</keyword>
<dbReference type="PANTHER" id="PTHR14881:SF4">
    <property type="entry name" value="LISH DOMAIN-CONTAINING PROTEIN ARMC9"/>
    <property type="match status" value="1"/>
</dbReference>
<feature type="domain" description="LisH" evidence="5">
    <location>
        <begin position="392"/>
        <end position="511"/>
    </location>
</feature>